<evidence type="ECO:0000256" key="5">
    <source>
        <dbReference type="ARBA" id="ARBA00023136"/>
    </source>
</evidence>
<dbReference type="STRING" id="940190.MPTP_0626"/>
<evidence type="ECO:0000313" key="8">
    <source>
        <dbReference type="EMBL" id="BAK21094.1"/>
    </source>
</evidence>
<gene>
    <name evidence="8" type="ordered locus">MPTP_0626</name>
</gene>
<evidence type="ECO:0000256" key="1">
    <source>
        <dbReference type="ARBA" id="ARBA00004651"/>
    </source>
</evidence>
<name>F3Y9B6_MELPT</name>
<dbReference type="InterPro" id="IPR052536">
    <property type="entry name" value="ABC-4_Integral_Memb_Prot"/>
</dbReference>
<keyword evidence="2" id="KW-1003">Cell membrane</keyword>
<sequence>MSLFFLGVLAFFITGNILMLHQLGIAEQEKEQYHLLKHLGVTDKEIAKLVYRQNSLIFFPPMILGLSYAFFVIQLLVKSSYWLTYFSCGILIFIYFVFYLITSAIYLQTIQHKST</sequence>
<dbReference type="AlphaFoldDB" id="F3Y9B6"/>
<feature type="transmembrane region" description="Helical" evidence="6">
    <location>
        <begin position="57"/>
        <end position="77"/>
    </location>
</feature>
<protein>
    <submittedName>
        <fullName evidence="8">Permease protein</fullName>
    </submittedName>
</protein>
<keyword evidence="5 6" id="KW-0472">Membrane</keyword>
<reference evidence="8 9" key="1">
    <citation type="journal article" date="2011" name="J. Bacteriol.">
        <title>Complete genome sequence of Melissococcus plutonius ATCC 35311.</title>
        <authorList>
            <person name="Okumura K."/>
            <person name="Arai R."/>
            <person name="Okura M."/>
            <person name="Kirikae T."/>
            <person name="Takamatsu D."/>
            <person name="Osaki M."/>
            <person name="Miyoshi-Akiyama T."/>
        </authorList>
    </citation>
    <scope>NUCLEOTIDE SEQUENCE [LARGE SCALE GENOMIC DNA]</scope>
    <source>
        <strain evidence="9">ATCC 35311 / CIP 104052 / LMG 20360 / NCIMB 702443</strain>
    </source>
</reference>
<accession>F3Y9B6</accession>
<dbReference type="InterPro" id="IPR003838">
    <property type="entry name" value="ABC3_permease_C"/>
</dbReference>
<evidence type="ECO:0000256" key="2">
    <source>
        <dbReference type="ARBA" id="ARBA00022475"/>
    </source>
</evidence>
<dbReference type="Proteomes" id="UP000008456">
    <property type="component" value="Chromosome"/>
</dbReference>
<evidence type="ECO:0000256" key="4">
    <source>
        <dbReference type="ARBA" id="ARBA00022989"/>
    </source>
</evidence>
<feature type="transmembrane region" description="Helical" evidence="6">
    <location>
        <begin position="84"/>
        <end position="107"/>
    </location>
</feature>
<evidence type="ECO:0000256" key="3">
    <source>
        <dbReference type="ARBA" id="ARBA00022692"/>
    </source>
</evidence>
<comment type="subcellular location">
    <subcellularLocation>
        <location evidence="1">Cell membrane</location>
        <topology evidence="1">Multi-pass membrane protein</topology>
    </subcellularLocation>
</comment>
<organism evidence="8 9">
    <name type="scientific">Melissococcus plutonius (strain ATCC 35311 / DSM 29964 / CIP 104052 / LMG 20360 / NCIMB 702443)</name>
    <dbReference type="NCBI Taxonomy" id="940190"/>
    <lineage>
        <taxon>Bacteria</taxon>
        <taxon>Bacillati</taxon>
        <taxon>Bacillota</taxon>
        <taxon>Bacilli</taxon>
        <taxon>Lactobacillales</taxon>
        <taxon>Enterococcaceae</taxon>
        <taxon>Melissococcus</taxon>
    </lineage>
</organism>
<evidence type="ECO:0000313" key="9">
    <source>
        <dbReference type="Proteomes" id="UP000008456"/>
    </source>
</evidence>
<dbReference type="PANTHER" id="PTHR46795">
    <property type="entry name" value="ABC TRANSPORTER PERMEASE-RELATED-RELATED"/>
    <property type="match status" value="1"/>
</dbReference>
<evidence type="ECO:0000259" key="7">
    <source>
        <dbReference type="Pfam" id="PF02687"/>
    </source>
</evidence>
<feature type="domain" description="ABC3 transporter permease C-terminal" evidence="7">
    <location>
        <begin position="5"/>
        <end position="110"/>
    </location>
</feature>
<dbReference type="Pfam" id="PF02687">
    <property type="entry name" value="FtsX"/>
    <property type="match status" value="1"/>
</dbReference>
<reference key="2">
    <citation type="submission" date="2011-04" db="EMBL/GenBank/DDBJ databases">
        <title>Whole genome sequence of Melissococcus plutonius ATCC 35311.</title>
        <authorList>
            <person name="Okumura K."/>
            <person name="Arai R."/>
            <person name="Osaki M."/>
            <person name="Okura M."/>
            <person name="Kirikae T."/>
            <person name="Takamatsu D."/>
            <person name="Akiyama T."/>
        </authorList>
    </citation>
    <scope>NUCLEOTIDE SEQUENCE</scope>
    <source>
        <strain>ATCC 35311</strain>
    </source>
</reference>
<dbReference type="EMBL" id="AP012200">
    <property type="protein sequence ID" value="BAK21094.1"/>
    <property type="molecule type" value="Genomic_DNA"/>
</dbReference>
<keyword evidence="3 6" id="KW-0812">Transmembrane</keyword>
<keyword evidence="9" id="KW-1185">Reference proteome</keyword>
<dbReference type="HOGENOM" id="CLU_1862099_0_0_9"/>
<proteinExistence type="predicted"/>
<keyword evidence="4 6" id="KW-1133">Transmembrane helix</keyword>
<dbReference type="KEGG" id="mps:MPTP_0626"/>
<dbReference type="GO" id="GO:0005886">
    <property type="term" value="C:plasma membrane"/>
    <property type="evidence" value="ECO:0007669"/>
    <property type="project" value="UniProtKB-SubCell"/>
</dbReference>
<dbReference type="PANTHER" id="PTHR46795:SF3">
    <property type="entry name" value="ABC TRANSPORTER PERMEASE"/>
    <property type="match status" value="1"/>
</dbReference>
<evidence type="ECO:0000256" key="6">
    <source>
        <dbReference type="SAM" id="Phobius"/>
    </source>
</evidence>